<proteinExistence type="predicted"/>
<comment type="caution">
    <text evidence="1">The sequence shown here is derived from an EMBL/GenBank/DDBJ whole genome shotgun (WGS) entry which is preliminary data.</text>
</comment>
<organism evidence="1 2">
    <name type="scientific">Linum tenue</name>
    <dbReference type="NCBI Taxonomy" id="586396"/>
    <lineage>
        <taxon>Eukaryota</taxon>
        <taxon>Viridiplantae</taxon>
        <taxon>Streptophyta</taxon>
        <taxon>Embryophyta</taxon>
        <taxon>Tracheophyta</taxon>
        <taxon>Spermatophyta</taxon>
        <taxon>Magnoliopsida</taxon>
        <taxon>eudicotyledons</taxon>
        <taxon>Gunneridae</taxon>
        <taxon>Pentapetalae</taxon>
        <taxon>rosids</taxon>
        <taxon>fabids</taxon>
        <taxon>Malpighiales</taxon>
        <taxon>Linaceae</taxon>
        <taxon>Linum</taxon>
    </lineage>
</organism>
<reference evidence="1" key="1">
    <citation type="submission" date="2022-08" db="EMBL/GenBank/DDBJ databases">
        <authorList>
            <person name="Gutierrez-Valencia J."/>
        </authorList>
    </citation>
    <scope>NUCLEOTIDE SEQUENCE</scope>
</reference>
<keyword evidence="2" id="KW-1185">Reference proteome</keyword>
<gene>
    <name evidence="1" type="ORF">LITE_LOCUS46709</name>
</gene>
<accession>A0AAV0R9R7</accession>
<dbReference type="AlphaFoldDB" id="A0AAV0R9R7"/>
<dbReference type="EMBL" id="CAMGYJ010000010">
    <property type="protein sequence ID" value="CAI0553068.1"/>
    <property type="molecule type" value="Genomic_DNA"/>
</dbReference>
<sequence>MKFARPVKYTAPSLFFRSSFPLSSTGGVWHAQRFMSPFP</sequence>
<name>A0AAV0R9R7_9ROSI</name>
<protein>
    <submittedName>
        <fullName evidence="1">Uncharacterized protein</fullName>
    </submittedName>
</protein>
<evidence type="ECO:0000313" key="1">
    <source>
        <dbReference type="EMBL" id="CAI0553068.1"/>
    </source>
</evidence>
<evidence type="ECO:0000313" key="2">
    <source>
        <dbReference type="Proteomes" id="UP001154282"/>
    </source>
</evidence>
<dbReference type="Proteomes" id="UP001154282">
    <property type="component" value="Unassembled WGS sequence"/>
</dbReference>